<keyword evidence="5" id="KW-0694">RNA-binding</keyword>
<feature type="region of interest" description="Disordered" evidence="7">
    <location>
        <begin position="77"/>
        <end position="113"/>
    </location>
</feature>
<dbReference type="EMBL" id="CP119108">
    <property type="protein sequence ID" value="WEG08195.1"/>
    <property type="molecule type" value="Genomic_DNA"/>
</dbReference>
<evidence type="ECO:0000256" key="5">
    <source>
        <dbReference type="HAMAP-Rule" id="MF_01326"/>
    </source>
</evidence>
<reference evidence="9 10" key="1">
    <citation type="submission" date="2023-03" db="EMBL/GenBank/DDBJ databases">
        <title>Genome sequence of Microbacterium sp. KACC 23027.</title>
        <authorList>
            <person name="Kim S."/>
            <person name="Heo J."/>
            <person name="Kwon S.-W."/>
        </authorList>
    </citation>
    <scope>NUCLEOTIDE SEQUENCE [LARGE SCALE GENOMIC DNA]</scope>
    <source>
        <strain evidence="9 10">KACC 23027</strain>
    </source>
</reference>
<dbReference type="InterPro" id="IPR057264">
    <property type="entry name" value="Ribosomal_uL24_C"/>
</dbReference>
<sequence>MANIKKDDLVQVLSGADRGKQGKVLEVIPETNRVIVEGVNYVTKHTRVGQTQRGTKTGGIETMEAPIHISNVAVVDPSSKKPTRVGHRVEEKIKDGEKRTVRVRYAKKSGKDL</sequence>
<protein>
    <recommendedName>
        <fullName evidence="4 5">Large ribosomal subunit protein uL24</fullName>
    </recommendedName>
</protein>
<feature type="compositionally biased region" description="Basic residues" evidence="7">
    <location>
        <begin position="101"/>
        <end position="113"/>
    </location>
</feature>
<dbReference type="PROSITE" id="PS01108">
    <property type="entry name" value="RIBOSOMAL_L24"/>
    <property type="match status" value="1"/>
</dbReference>
<keyword evidence="3 5" id="KW-0687">Ribonucleoprotein</keyword>
<evidence type="ECO:0000259" key="8">
    <source>
        <dbReference type="SMART" id="SM00739"/>
    </source>
</evidence>
<dbReference type="InterPro" id="IPR008991">
    <property type="entry name" value="Translation_prot_SH3-like_sf"/>
</dbReference>
<feature type="compositionally biased region" description="Basic and acidic residues" evidence="7">
    <location>
        <begin position="87"/>
        <end position="100"/>
    </location>
</feature>
<gene>
    <name evidence="5 9" type="primary">rplX</name>
    <name evidence="9" type="ORF">PU630_13235</name>
</gene>
<dbReference type="SUPFAM" id="SSF50104">
    <property type="entry name" value="Translation proteins SH3-like domain"/>
    <property type="match status" value="1"/>
</dbReference>
<dbReference type="InterPro" id="IPR041988">
    <property type="entry name" value="Ribosomal_uL24_KOW"/>
</dbReference>
<dbReference type="PANTHER" id="PTHR12903">
    <property type="entry name" value="MITOCHONDRIAL RIBOSOMAL PROTEIN L24"/>
    <property type="match status" value="1"/>
</dbReference>
<evidence type="ECO:0000256" key="6">
    <source>
        <dbReference type="RuleBase" id="RU003477"/>
    </source>
</evidence>
<comment type="subunit">
    <text evidence="5">Part of the 50S ribosomal subunit.</text>
</comment>
<dbReference type="NCBIfam" id="TIGR01079">
    <property type="entry name" value="rplX_bact"/>
    <property type="match status" value="1"/>
</dbReference>
<dbReference type="InterPro" id="IPR014722">
    <property type="entry name" value="Rib_uL2_dom2"/>
</dbReference>
<keyword evidence="2 5" id="KW-0689">Ribosomal protein</keyword>
<dbReference type="SMART" id="SM00739">
    <property type="entry name" value="KOW"/>
    <property type="match status" value="1"/>
</dbReference>
<dbReference type="Proteomes" id="UP001214553">
    <property type="component" value="Chromosome"/>
</dbReference>
<keyword evidence="5" id="KW-0699">rRNA-binding</keyword>
<evidence type="ECO:0000256" key="4">
    <source>
        <dbReference type="ARBA" id="ARBA00035206"/>
    </source>
</evidence>
<evidence type="ECO:0000256" key="3">
    <source>
        <dbReference type="ARBA" id="ARBA00023274"/>
    </source>
</evidence>
<dbReference type="Pfam" id="PF17136">
    <property type="entry name" value="ribosomal_L24"/>
    <property type="match status" value="1"/>
</dbReference>
<proteinExistence type="inferred from homology"/>
<dbReference type="Gene3D" id="2.30.30.30">
    <property type="match status" value="1"/>
</dbReference>
<comment type="similarity">
    <text evidence="1 5 6">Belongs to the universal ribosomal protein uL24 family.</text>
</comment>
<evidence type="ECO:0000256" key="2">
    <source>
        <dbReference type="ARBA" id="ARBA00022980"/>
    </source>
</evidence>
<evidence type="ECO:0000313" key="9">
    <source>
        <dbReference type="EMBL" id="WEG08195.1"/>
    </source>
</evidence>
<name>A0ABY8BWC5_9MICO</name>
<dbReference type="InterPro" id="IPR005825">
    <property type="entry name" value="Ribosomal_uL24_CS"/>
</dbReference>
<dbReference type="HAMAP" id="MF_01326_B">
    <property type="entry name" value="Ribosomal_uL24_B"/>
    <property type="match status" value="1"/>
</dbReference>
<dbReference type="Pfam" id="PF00467">
    <property type="entry name" value="KOW"/>
    <property type="match status" value="1"/>
</dbReference>
<feature type="domain" description="KOW" evidence="8">
    <location>
        <begin position="3"/>
        <end position="30"/>
    </location>
</feature>
<dbReference type="RefSeq" id="WP_275277528.1">
    <property type="nucleotide sequence ID" value="NZ_CP119108.1"/>
</dbReference>
<evidence type="ECO:0000256" key="1">
    <source>
        <dbReference type="ARBA" id="ARBA00010618"/>
    </source>
</evidence>
<dbReference type="InterPro" id="IPR003256">
    <property type="entry name" value="Ribosomal_uL24"/>
</dbReference>
<evidence type="ECO:0000256" key="7">
    <source>
        <dbReference type="SAM" id="MobiDB-lite"/>
    </source>
</evidence>
<organism evidence="9 10">
    <name type="scientific">Microbacterium horticulturae</name>
    <dbReference type="NCBI Taxonomy" id="3028316"/>
    <lineage>
        <taxon>Bacteria</taxon>
        <taxon>Bacillati</taxon>
        <taxon>Actinomycetota</taxon>
        <taxon>Actinomycetes</taxon>
        <taxon>Micrococcales</taxon>
        <taxon>Microbacteriaceae</taxon>
        <taxon>Microbacterium</taxon>
    </lineage>
</organism>
<keyword evidence="10" id="KW-1185">Reference proteome</keyword>
<accession>A0ABY8BWC5</accession>
<dbReference type="CDD" id="cd06089">
    <property type="entry name" value="KOW_RPL26"/>
    <property type="match status" value="1"/>
</dbReference>
<dbReference type="InterPro" id="IPR005824">
    <property type="entry name" value="KOW"/>
</dbReference>
<dbReference type="GO" id="GO:0005840">
    <property type="term" value="C:ribosome"/>
    <property type="evidence" value="ECO:0007669"/>
    <property type="project" value="UniProtKB-KW"/>
</dbReference>
<comment type="function">
    <text evidence="5">One of the proteins that surrounds the polypeptide exit tunnel on the outside of the subunit.</text>
</comment>
<evidence type="ECO:0000313" key="10">
    <source>
        <dbReference type="Proteomes" id="UP001214553"/>
    </source>
</evidence>
<comment type="function">
    <text evidence="5">One of two assembly initiator proteins, it binds directly to the 5'-end of the 23S rRNA, where it nucleates assembly of the 50S subunit.</text>
</comment>